<feature type="compositionally biased region" description="Polar residues" evidence="1">
    <location>
        <begin position="344"/>
        <end position="370"/>
    </location>
</feature>
<evidence type="ECO:0000256" key="1">
    <source>
        <dbReference type="SAM" id="MobiDB-lite"/>
    </source>
</evidence>
<dbReference type="Proteomes" id="UP000095009">
    <property type="component" value="Unassembled WGS sequence"/>
</dbReference>
<feature type="region of interest" description="Disordered" evidence="1">
    <location>
        <begin position="1"/>
        <end position="29"/>
    </location>
</feature>
<sequence>MASDNKTKKLTVSSETSKSKTDHSAASLTSDFNDLNETDIVKSYIGKRMRNLRKKKEKLDKYQSIADGEEKGILNDDQKSALLNKEGVTIPIVDLEKLSALYNTQTGIWKAELDQEKLKYQEKLDQQAILIKQQVEEKAKEKLDYLLKFLRAASYRRDLSSSSEIANNIDSSFEHLLTVVYEADESSHLAIDSLYRGSSEVVFDKVADPVTYNTVKDMCTWSPGKLLGIEEPSVDIVDTEVERDGKNSDTGKTTSTPEILFIHQSEITSSSDDESRQETASLSHQSRSQIPSDLESTASPSASTRGINKEKVLSEKKKNQKRPRSSKKKSPKANVDSQAAIDITASQPTRVVTASSTVEGGSSSLGSTKQQKAEIQNKPRRSRKTTNGEPKKGGPAKDKEVKPSPSSKPRSQKPKGNSGK</sequence>
<evidence type="ECO:0000259" key="2">
    <source>
        <dbReference type="Pfam" id="PF26434"/>
    </source>
</evidence>
<feature type="compositionally biased region" description="Basic and acidic residues" evidence="1">
    <location>
        <begin position="307"/>
        <end position="317"/>
    </location>
</feature>
<reference evidence="3 4" key="1">
    <citation type="journal article" date="2016" name="Proc. Natl. Acad. Sci. U.S.A.">
        <title>Comparative genomics of biotechnologically important yeasts.</title>
        <authorList>
            <person name="Riley R."/>
            <person name="Haridas S."/>
            <person name="Wolfe K.H."/>
            <person name="Lopes M.R."/>
            <person name="Hittinger C.T."/>
            <person name="Goeker M."/>
            <person name="Salamov A.A."/>
            <person name="Wisecaver J.H."/>
            <person name="Long T.M."/>
            <person name="Calvey C.H."/>
            <person name="Aerts A.L."/>
            <person name="Barry K.W."/>
            <person name="Choi C."/>
            <person name="Clum A."/>
            <person name="Coughlan A.Y."/>
            <person name="Deshpande S."/>
            <person name="Douglass A.P."/>
            <person name="Hanson S.J."/>
            <person name="Klenk H.-P."/>
            <person name="LaButti K.M."/>
            <person name="Lapidus A."/>
            <person name="Lindquist E.A."/>
            <person name="Lipzen A.M."/>
            <person name="Meier-Kolthoff J.P."/>
            <person name="Ohm R.A."/>
            <person name="Otillar R.P."/>
            <person name="Pangilinan J.L."/>
            <person name="Peng Y."/>
            <person name="Rokas A."/>
            <person name="Rosa C.A."/>
            <person name="Scheuner C."/>
            <person name="Sibirny A.A."/>
            <person name="Slot J.C."/>
            <person name="Stielow J.B."/>
            <person name="Sun H."/>
            <person name="Kurtzman C.P."/>
            <person name="Blackwell M."/>
            <person name="Grigoriev I.V."/>
            <person name="Jeffries T.W."/>
        </authorList>
    </citation>
    <scope>NUCLEOTIDE SEQUENCE [LARGE SCALE GENOMIC DNA]</scope>
    <source>
        <strain evidence="3 4">DSM 6958</strain>
    </source>
</reference>
<feature type="compositionally biased region" description="Polar residues" evidence="1">
    <location>
        <begin position="278"/>
        <end position="306"/>
    </location>
</feature>
<protein>
    <recommendedName>
        <fullName evidence="2">YAG7-like dimerisation domain-containing protein</fullName>
    </recommendedName>
</protein>
<dbReference type="EMBL" id="KV454410">
    <property type="protein sequence ID" value="ODQ65185.1"/>
    <property type="molecule type" value="Genomic_DNA"/>
</dbReference>
<dbReference type="OrthoDB" id="5399559at2759"/>
<keyword evidence="4" id="KW-1185">Reference proteome</keyword>
<feature type="region of interest" description="Disordered" evidence="1">
    <location>
        <begin position="240"/>
        <end position="420"/>
    </location>
</feature>
<dbReference type="InterPro" id="IPR058602">
    <property type="entry name" value="YAG7_dimerisation_dom"/>
</dbReference>
<proteinExistence type="predicted"/>
<feature type="compositionally biased region" description="Basic and acidic residues" evidence="1">
    <location>
        <begin position="240"/>
        <end position="249"/>
    </location>
</feature>
<dbReference type="STRING" id="857566.A0A1E3PIE3"/>
<accession>A0A1E3PIE3</accession>
<evidence type="ECO:0000313" key="4">
    <source>
        <dbReference type="Proteomes" id="UP000095009"/>
    </source>
</evidence>
<dbReference type="Pfam" id="PF26434">
    <property type="entry name" value="YAG7_C"/>
    <property type="match status" value="1"/>
</dbReference>
<feature type="compositionally biased region" description="Basic and acidic residues" evidence="1">
    <location>
        <begin position="389"/>
        <end position="402"/>
    </location>
</feature>
<name>A0A1E3PIE3_9ASCO</name>
<feature type="compositionally biased region" description="Basic residues" evidence="1">
    <location>
        <begin position="318"/>
        <end position="331"/>
    </location>
</feature>
<feature type="domain" description="YAG7-like dimerisation" evidence="2">
    <location>
        <begin position="137"/>
        <end position="220"/>
    </location>
</feature>
<gene>
    <name evidence="3" type="ORF">NADFUDRAFT_51780</name>
</gene>
<organism evidence="3 4">
    <name type="scientific">Nadsonia fulvescens var. elongata DSM 6958</name>
    <dbReference type="NCBI Taxonomy" id="857566"/>
    <lineage>
        <taxon>Eukaryota</taxon>
        <taxon>Fungi</taxon>
        <taxon>Dikarya</taxon>
        <taxon>Ascomycota</taxon>
        <taxon>Saccharomycotina</taxon>
        <taxon>Dipodascomycetes</taxon>
        <taxon>Dipodascales</taxon>
        <taxon>Dipodascales incertae sedis</taxon>
        <taxon>Nadsonia</taxon>
    </lineage>
</organism>
<evidence type="ECO:0000313" key="3">
    <source>
        <dbReference type="EMBL" id="ODQ65185.1"/>
    </source>
</evidence>
<dbReference type="AlphaFoldDB" id="A0A1E3PIE3"/>